<proteinExistence type="predicted"/>
<accession>A0A0K8WB15</accession>
<name>A0A0K8WB15_BACLA</name>
<reference evidence="1" key="1">
    <citation type="submission" date="2015-06" db="EMBL/GenBank/DDBJ databases">
        <authorList>
            <person name="Hoefler B.C."/>
            <person name="Straight P.D."/>
        </authorList>
    </citation>
    <scope>NUCLEOTIDE SEQUENCE</scope>
</reference>
<evidence type="ECO:0000313" key="1">
    <source>
        <dbReference type="EMBL" id="JAI48267.1"/>
    </source>
</evidence>
<sequence>MLPQQQTATTCTYNTTASSPYIRVVNIGTAQQFAPQRLNVCNTIYNASGKLQKPTAYHRCTKYMHVCALHSLAVAYRCRLPSRFAWYFDFHCSIGFRRDLHLFCGRIFFSHEILGNNVILCHNASLFANALVHFNNFVCVWWCVLRQSLRTSRQFANSFIVIPSIYVYTRFV</sequence>
<gene>
    <name evidence="1" type="ORF">c0_g3_i1</name>
</gene>
<dbReference type="AlphaFoldDB" id="A0A0K8WB15"/>
<dbReference type="EMBL" id="GDHF01004047">
    <property type="protein sequence ID" value="JAI48267.1"/>
    <property type="molecule type" value="Transcribed_RNA"/>
</dbReference>
<protein>
    <submittedName>
        <fullName evidence="1">Uncharacterized protein</fullName>
    </submittedName>
</protein>
<organism evidence="1">
    <name type="scientific">Bactrocera latifrons</name>
    <name type="common">Malaysian fruit fly</name>
    <name type="synonym">Chaetodacus latifrons</name>
    <dbReference type="NCBI Taxonomy" id="174628"/>
    <lineage>
        <taxon>Eukaryota</taxon>
        <taxon>Metazoa</taxon>
        <taxon>Ecdysozoa</taxon>
        <taxon>Arthropoda</taxon>
        <taxon>Hexapoda</taxon>
        <taxon>Insecta</taxon>
        <taxon>Pterygota</taxon>
        <taxon>Neoptera</taxon>
        <taxon>Endopterygota</taxon>
        <taxon>Diptera</taxon>
        <taxon>Brachycera</taxon>
        <taxon>Muscomorpha</taxon>
        <taxon>Tephritoidea</taxon>
        <taxon>Tephritidae</taxon>
        <taxon>Bactrocera</taxon>
        <taxon>Bactrocera</taxon>
    </lineage>
</organism>